<reference evidence="5 6" key="1">
    <citation type="submission" date="2014-06" db="EMBL/GenBank/DDBJ databases">
        <authorList>
            <person name="Swart Estienne"/>
        </authorList>
    </citation>
    <scope>NUCLEOTIDE SEQUENCE [LARGE SCALE GENOMIC DNA]</scope>
    <source>
        <strain evidence="5 6">130c</strain>
    </source>
</reference>
<accession>A0A078AR45</accession>
<evidence type="ECO:0000256" key="3">
    <source>
        <dbReference type="ARBA" id="ARBA00022840"/>
    </source>
</evidence>
<evidence type="ECO:0000256" key="4">
    <source>
        <dbReference type="SAM" id="MobiDB-lite"/>
    </source>
</evidence>
<feature type="compositionally biased region" description="Basic and acidic residues" evidence="4">
    <location>
        <begin position="733"/>
        <end position="749"/>
    </location>
</feature>
<dbReference type="OrthoDB" id="202825at2759"/>
<dbReference type="Pfam" id="PF03133">
    <property type="entry name" value="TTL"/>
    <property type="match status" value="1"/>
</dbReference>
<gene>
    <name evidence="5" type="primary">Contig15511.g16530</name>
    <name evidence="5" type="ORF">STYLEM_12397</name>
</gene>
<dbReference type="SUPFAM" id="SSF56059">
    <property type="entry name" value="Glutathione synthetase ATP-binding domain-like"/>
    <property type="match status" value="1"/>
</dbReference>
<keyword evidence="3" id="KW-0067">ATP-binding</keyword>
<feature type="compositionally biased region" description="Polar residues" evidence="4">
    <location>
        <begin position="722"/>
        <end position="731"/>
    </location>
</feature>
<dbReference type="InParanoid" id="A0A078AR45"/>
<feature type="region of interest" description="Disordered" evidence="4">
    <location>
        <begin position="676"/>
        <end position="699"/>
    </location>
</feature>
<protein>
    <submittedName>
        <fullName evidence="5">Tubulin-tyrosine ligase family protein</fullName>
    </submittedName>
</protein>
<dbReference type="PANTHER" id="PTHR12241">
    <property type="entry name" value="TUBULIN POLYGLUTAMYLASE"/>
    <property type="match status" value="1"/>
</dbReference>
<dbReference type="Proteomes" id="UP000039865">
    <property type="component" value="Unassembled WGS sequence"/>
</dbReference>
<sequence>MDKQKHLTNHSSQDSSARIIKPQDDYNFVLKGAKMDIIQPTKEDLQEYEQFKSNQLSVINFIIEKMNQEQNQMLTQKVNSNISPDNLQINILSDNDDSSSNSSLENLGADLNEDLNVVEESFEEESALVNQINQSNYGCEKVGVEGDEPHNISNNLINLPSRYEKDIKKNIQIDEIFINNGNKDMDLSTKIAPESDRQIDEKKAKKKIKVVRPKIQKDEVELGESKKKKKKSKQKRLTMNVSQTKYYVVRYVAKNIYNMRLTHNDEEDWDICWQDGAVQCERLYKMKPYQRINHFAGMYALARKNHLARNLGRMQKKFPDDYKFFPQTFLLPSEYSDFRNLFQNKKKMNKTFIVKPEASCQGRGIFLTRNLDDVNPYDHYVIQRYLHKPFLIEGLKFDLRIYVFLCGVDPLRILMYKEGLSRFATETYQPPNNNNLDNLYMHLTNYAINKTSSKFIQNKNEDADDVGHKRSLTYVWRYLEELGHDVEQVQKDVRQTIIKTICAVQPQLAHIYKSCQPDDVENSMCYEILGFDIFFDANLKPWILEVNHSPSFSTDSPLDFKIKKNLISDTIRLLNLSWAKKQQYKKQKQLEFQKRALKGKPRITHEERETIKQKRIKKRDNFEKKNLGDYELIFPSEENNLDDYQKYLTFAKISWEDFNQGTFKKQKQNESQIQLSQQQLSGTNLSENNKSSVLSTKDDKKKVPGFISEVGSLIEKGSVLHSAQKNMQKPQSARRENKQDSLHRKDSLKDLTQTINHKDQFSDPNQIDHRGISQRYMIQENNNQIQQQILESNYNSTSDYTQAPNTLPKAKQAHIRPPSGRVRIQLDPNSSEFYNNSTNKRESRQMVQIVTKQNSKGKNEQIDLTDSKYNPSTAIQTTSLSLQNSQNINQTAKSLLQVQPRYQEDITLNNTLHQISKTTQNKDPNIQKSHNNNQTVSNIYKNSYSNLDKQINLKPINTFERFLKNLTAGGVTAGNSQMILSKDSSNSAQALNHLPQGRTSFQYDADMNIKSINSSGVILGQSNGQADNNNYNAMRGNLYKPRIQISADRKRTQSQNRANSAKVAQNQNIPQRTTLQKEDNYQNNTVLQTNSNNYRNLTKNGKHYSIKVTYRWFFAYSVKVNCFVKVRLVMVSIIKELQSKTTVSSLQIQQFFLKPR</sequence>
<dbReference type="PROSITE" id="PS51221">
    <property type="entry name" value="TTL"/>
    <property type="match status" value="1"/>
</dbReference>
<keyword evidence="2" id="KW-0547">Nucleotide-binding</keyword>
<proteinExistence type="predicted"/>
<dbReference type="EMBL" id="CCKQ01011783">
    <property type="protein sequence ID" value="CDW83353.1"/>
    <property type="molecule type" value="Genomic_DNA"/>
</dbReference>
<evidence type="ECO:0000256" key="2">
    <source>
        <dbReference type="ARBA" id="ARBA00022741"/>
    </source>
</evidence>
<organism evidence="5 6">
    <name type="scientific">Stylonychia lemnae</name>
    <name type="common">Ciliate</name>
    <dbReference type="NCBI Taxonomy" id="5949"/>
    <lineage>
        <taxon>Eukaryota</taxon>
        <taxon>Sar</taxon>
        <taxon>Alveolata</taxon>
        <taxon>Ciliophora</taxon>
        <taxon>Intramacronucleata</taxon>
        <taxon>Spirotrichea</taxon>
        <taxon>Stichotrichia</taxon>
        <taxon>Sporadotrichida</taxon>
        <taxon>Oxytrichidae</taxon>
        <taxon>Stylonychinae</taxon>
        <taxon>Stylonychia</taxon>
    </lineage>
</organism>
<keyword evidence="1 5" id="KW-0436">Ligase</keyword>
<dbReference type="GO" id="GO:0005524">
    <property type="term" value="F:ATP binding"/>
    <property type="evidence" value="ECO:0007669"/>
    <property type="project" value="UniProtKB-KW"/>
</dbReference>
<feature type="region of interest" description="Disordered" evidence="4">
    <location>
        <begin position="722"/>
        <end position="749"/>
    </location>
</feature>
<dbReference type="InterPro" id="IPR004344">
    <property type="entry name" value="TTL/TTLL_fam"/>
</dbReference>
<dbReference type="PANTHER" id="PTHR12241:SF147">
    <property type="entry name" value="TUBULIN POLYGLUTAMYLASE TTLL7"/>
    <property type="match status" value="1"/>
</dbReference>
<evidence type="ECO:0000313" key="5">
    <source>
        <dbReference type="EMBL" id="CDW83353.1"/>
    </source>
</evidence>
<dbReference type="GO" id="GO:0036064">
    <property type="term" value="C:ciliary basal body"/>
    <property type="evidence" value="ECO:0007669"/>
    <property type="project" value="TreeGrafter"/>
</dbReference>
<dbReference type="AlphaFoldDB" id="A0A078AR45"/>
<keyword evidence="6" id="KW-1185">Reference proteome</keyword>
<name>A0A078AR45_STYLE</name>
<feature type="compositionally biased region" description="Polar residues" evidence="4">
    <location>
        <begin position="682"/>
        <end position="695"/>
    </location>
</feature>
<evidence type="ECO:0000256" key="1">
    <source>
        <dbReference type="ARBA" id="ARBA00022598"/>
    </source>
</evidence>
<dbReference type="Gene3D" id="3.30.470.20">
    <property type="entry name" value="ATP-grasp fold, B domain"/>
    <property type="match status" value="1"/>
</dbReference>
<dbReference type="GO" id="GO:0000226">
    <property type="term" value="P:microtubule cytoskeleton organization"/>
    <property type="evidence" value="ECO:0007669"/>
    <property type="project" value="TreeGrafter"/>
</dbReference>
<dbReference type="GO" id="GO:0015631">
    <property type="term" value="F:tubulin binding"/>
    <property type="evidence" value="ECO:0007669"/>
    <property type="project" value="TreeGrafter"/>
</dbReference>
<dbReference type="GO" id="GO:0070740">
    <property type="term" value="F:tubulin-glutamic acid ligase activity"/>
    <property type="evidence" value="ECO:0007669"/>
    <property type="project" value="TreeGrafter"/>
</dbReference>
<evidence type="ECO:0000313" key="6">
    <source>
        <dbReference type="Proteomes" id="UP000039865"/>
    </source>
</evidence>